<evidence type="ECO:0000313" key="4">
    <source>
        <dbReference type="Proteomes" id="UP001359559"/>
    </source>
</evidence>
<sequence length="174" mass="19252">MLASTHNPQANTGESPPSTSPPGVSHFTLSTWCLPAVIHFKPTFSLLTTTKTTNFTVIHFKKAMDSLTSIFSDPLGSELRVKHRNTVKHGYRGLNCDLCIVSTQTRLEGRILTVTFTISSDRCRESASMEGVMKLMSFACILELLVEPLYILSQNLVMLKLRLMVETVATLHGP</sequence>
<accession>A0AAN9EVX9</accession>
<comment type="caution">
    <text evidence="3">The sequence shown here is derived from an EMBL/GenBank/DDBJ whole genome shotgun (WGS) entry which is preliminary data.</text>
</comment>
<keyword evidence="4" id="KW-1185">Reference proteome</keyword>
<dbReference type="GO" id="GO:0005789">
    <property type="term" value="C:endoplasmic reticulum membrane"/>
    <property type="evidence" value="ECO:0007669"/>
    <property type="project" value="UniProtKB-SubCell"/>
</dbReference>
<gene>
    <name evidence="3" type="ORF">RJT34_31192</name>
</gene>
<proteinExistence type="inferred from homology"/>
<dbReference type="EMBL" id="JAYKXN010000008">
    <property type="protein sequence ID" value="KAK7263600.1"/>
    <property type="molecule type" value="Genomic_DNA"/>
</dbReference>
<dbReference type="Proteomes" id="UP001359559">
    <property type="component" value="Unassembled WGS sequence"/>
</dbReference>
<reference evidence="3 4" key="1">
    <citation type="submission" date="2024-01" db="EMBL/GenBank/DDBJ databases">
        <title>The genomes of 5 underutilized Papilionoideae crops provide insights into root nodulation and disease resistance.</title>
        <authorList>
            <person name="Yuan L."/>
        </authorList>
    </citation>
    <scope>NUCLEOTIDE SEQUENCE [LARGE SCALE GENOMIC DNA]</scope>
    <source>
        <strain evidence="3">LY-2023</strain>
        <tissue evidence="3">Leaf</tissue>
    </source>
</reference>
<comment type="similarity">
    <text evidence="1">Belongs to the RFT1 family.</text>
</comment>
<feature type="region of interest" description="Disordered" evidence="2">
    <location>
        <begin position="1"/>
        <end position="23"/>
    </location>
</feature>
<protein>
    <recommendedName>
        <fullName evidence="1">Protein RFT1 homolog</fullName>
    </recommendedName>
</protein>
<name>A0AAN9EVX9_CLITE</name>
<dbReference type="Pfam" id="PF04506">
    <property type="entry name" value="Rft-1"/>
    <property type="match status" value="1"/>
</dbReference>
<comment type="subcellular location">
    <subcellularLocation>
        <location evidence="1">Endoplasmic reticulum membrane</location>
        <topology evidence="1">Multi-pass membrane protein</topology>
    </subcellularLocation>
</comment>
<dbReference type="InterPro" id="IPR007594">
    <property type="entry name" value="RFT1"/>
</dbReference>
<dbReference type="GO" id="GO:0006488">
    <property type="term" value="P:dolichol-linked oligosaccharide biosynthetic process"/>
    <property type="evidence" value="ECO:0007669"/>
    <property type="project" value="InterPro"/>
</dbReference>
<dbReference type="AlphaFoldDB" id="A0AAN9EVX9"/>
<feature type="compositionally biased region" description="Polar residues" evidence="2">
    <location>
        <begin position="1"/>
        <end position="14"/>
    </location>
</feature>
<evidence type="ECO:0000256" key="2">
    <source>
        <dbReference type="SAM" id="MobiDB-lite"/>
    </source>
</evidence>
<organism evidence="3 4">
    <name type="scientific">Clitoria ternatea</name>
    <name type="common">Butterfly pea</name>
    <dbReference type="NCBI Taxonomy" id="43366"/>
    <lineage>
        <taxon>Eukaryota</taxon>
        <taxon>Viridiplantae</taxon>
        <taxon>Streptophyta</taxon>
        <taxon>Embryophyta</taxon>
        <taxon>Tracheophyta</taxon>
        <taxon>Spermatophyta</taxon>
        <taxon>Magnoliopsida</taxon>
        <taxon>eudicotyledons</taxon>
        <taxon>Gunneridae</taxon>
        <taxon>Pentapetalae</taxon>
        <taxon>rosids</taxon>
        <taxon>fabids</taxon>
        <taxon>Fabales</taxon>
        <taxon>Fabaceae</taxon>
        <taxon>Papilionoideae</taxon>
        <taxon>50 kb inversion clade</taxon>
        <taxon>NPAAA clade</taxon>
        <taxon>indigoferoid/millettioid clade</taxon>
        <taxon>Phaseoleae</taxon>
        <taxon>Clitoria</taxon>
    </lineage>
</organism>
<evidence type="ECO:0000256" key="1">
    <source>
        <dbReference type="RuleBase" id="RU365067"/>
    </source>
</evidence>
<evidence type="ECO:0000313" key="3">
    <source>
        <dbReference type="EMBL" id="KAK7263600.1"/>
    </source>
</evidence>
<comment type="function">
    <text evidence="1">Intramembrane glycolipid transporter that operates in the biosynthetic pathway of dolichol-linked oligosaccharides, the glycan precursors employed in protein asparagine (N)-glycosylation. The sequential addition of sugars to dolichol pyrophosphate produces dolichol-linked oligosaccharides containing fourteen sugars, including two GlcNAcs, nine mannoses and three glucoses. Once assembled, the oligosaccharide is transferred from the lipid to nascent proteins by oligosaccharyltransferases. The assembly of dolichol-linked oligosaccharides begins on the cytosolic side of the endoplasmic reticulum membrane and finishes in its lumen. RFT1 could mediate the translocation of the cytosolically oriented intermediate DolPP-GlcNAc2Man5, produced by ALG11, into the ER lumen where dolichol-linked oligosaccharides assembly continues. However, the intramembrane lipid transporter activity could not be confirmed in vitro.</text>
</comment>